<protein>
    <submittedName>
        <fullName evidence="1">Uncharacterized protein</fullName>
    </submittedName>
</protein>
<gene>
    <name evidence="1" type="ORF">SAMN05443292_2870</name>
</gene>
<evidence type="ECO:0000313" key="1">
    <source>
        <dbReference type="EMBL" id="SFI53652.1"/>
    </source>
</evidence>
<dbReference type="EMBL" id="FOQT01000005">
    <property type="protein sequence ID" value="SFI53652.1"/>
    <property type="molecule type" value="Genomic_DNA"/>
</dbReference>
<keyword evidence="2" id="KW-1185">Reference proteome</keyword>
<organism evidence="1 2">
    <name type="scientific">Halpernia frigidisoli</name>
    <dbReference type="NCBI Taxonomy" id="1125876"/>
    <lineage>
        <taxon>Bacteria</taxon>
        <taxon>Pseudomonadati</taxon>
        <taxon>Bacteroidota</taxon>
        <taxon>Flavobacteriia</taxon>
        <taxon>Flavobacteriales</taxon>
        <taxon>Weeksellaceae</taxon>
        <taxon>Chryseobacterium group</taxon>
        <taxon>Halpernia</taxon>
    </lineage>
</organism>
<accession>A0A1I3J051</accession>
<name>A0A1I3J051_9FLAO</name>
<dbReference type="AlphaFoldDB" id="A0A1I3J051"/>
<dbReference type="Proteomes" id="UP000198931">
    <property type="component" value="Unassembled WGS sequence"/>
</dbReference>
<proteinExistence type="predicted"/>
<sequence>MIVKVSDASNSHVFELKALTKFNKASDDIDAYGDKKDINISQNQYQKLYLDFRNDPAKSLKQIVASGGIITFEDASGNNISDADMIRKREQSAKANNLKNNNLLELDLLK</sequence>
<dbReference type="RefSeq" id="WP_143093399.1">
    <property type="nucleotide sequence ID" value="NZ_FOQT01000005.1"/>
</dbReference>
<dbReference type="OrthoDB" id="1440774at2"/>
<reference evidence="1 2" key="1">
    <citation type="submission" date="2016-10" db="EMBL/GenBank/DDBJ databases">
        <authorList>
            <person name="de Groot N.N."/>
        </authorList>
    </citation>
    <scope>NUCLEOTIDE SEQUENCE [LARGE SCALE GENOMIC DNA]</scope>
    <source>
        <strain evidence="1 2">DSM 26000</strain>
    </source>
</reference>
<evidence type="ECO:0000313" key="2">
    <source>
        <dbReference type="Proteomes" id="UP000198931"/>
    </source>
</evidence>
<dbReference type="STRING" id="1125876.SAMN05443292_2870"/>